<keyword evidence="2" id="KW-1185">Reference proteome</keyword>
<dbReference type="AlphaFoldDB" id="A0A0N7L6K4"/>
<dbReference type="GeneID" id="36395935"/>
<accession>A0A0N7L6K4</accession>
<sequence>MAQGRLVPSVPASMGWKLSKSGPTAGCLPMLALFVPEAQFYCSWTPSDDQLPIVDLGSLILQLLGVNKRKSL</sequence>
<evidence type="ECO:0000313" key="1">
    <source>
        <dbReference type="EMBL" id="CEG44523.1"/>
    </source>
</evidence>
<name>A0A0N7L6K4_PLAHL</name>
<protein>
    <submittedName>
        <fullName evidence="1">Uncharacterized protein</fullName>
    </submittedName>
</protein>
<proteinExistence type="predicted"/>
<organism evidence="1 2">
    <name type="scientific">Plasmopara halstedii</name>
    <name type="common">Downy mildew of sunflower</name>
    <dbReference type="NCBI Taxonomy" id="4781"/>
    <lineage>
        <taxon>Eukaryota</taxon>
        <taxon>Sar</taxon>
        <taxon>Stramenopiles</taxon>
        <taxon>Oomycota</taxon>
        <taxon>Peronosporomycetes</taxon>
        <taxon>Peronosporales</taxon>
        <taxon>Peronosporaceae</taxon>
        <taxon>Plasmopara</taxon>
    </lineage>
</organism>
<reference evidence="2" key="1">
    <citation type="submission" date="2014-09" db="EMBL/GenBank/DDBJ databases">
        <authorList>
            <person name="Sharma Rahul"/>
            <person name="Thines Marco"/>
        </authorList>
    </citation>
    <scope>NUCLEOTIDE SEQUENCE [LARGE SCALE GENOMIC DNA]</scope>
</reference>
<dbReference type="EMBL" id="CCYD01001204">
    <property type="protein sequence ID" value="CEG44523.1"/>
    <property type="molecule type" value="Genomic_DNA"/>
</dbReference>
<evidence type="ECO:0000313" key="2">
    <source>
        <dbReference type="Proteomes" id="UP000054928"/>
    </source>
</evidence>
<dbReference type="Proteomes" id="UP000054928">
    <property type="component" value="Unassembled WGS sequence"/>
</dbReference>
<dbReference type="RefSeq" id="XP_024580892.1">
    <property type="nucleotide sequence ID" value="XM_024730634.1"/>
</dbReference>